<name>A0ABY3Q0Z7_9PSED</name>
<reference evidence="3 4" key="1">
    <citation type="journal article" date="2022" name="Int. J. Syst. Evol. Microbiol.">
        <title>Pseudomonas fitomaticsae sp. nov., isolated at Marimurtra Botanical Garden in Blanes, Catalonia, Spain.</title>
        <authorList>
            <person name="Atanasov K.E."/>
            <person name="Galbis D.M."/>
            <person name="Cornado D."/>
            <person name="Serpico A."/>
            <person name="Sanchez G."/>
            <person name="Bosch M."/>
            <person name="Ferrer A."/>
            <person name="Altabella T."/>
        </authorList>
    </citation>
    <scope>NUCLEOTIDE SEQUENCE [LARGE SCALE GENOMIC DNA]</scope>
    <source>
        <strain evidence="3 4">FIT81</strain>
    </source>
</reference>
<dbReference type="Gene3D" id="6.10.250.2650">
    <property type="match status" value="1"/>
</dbReference>
<dbReference type="RefSeq" id="WP_230733868.1">
    <property type="nucleotide sequence ID" value="NZ_CP075567.1"/>
</dbReference>
<dbReference type="Pfam" id="PF19034">
    <property type="entry name" value="RnlA-toxin_DBD"/>
    <property type="match status" value="1"/>
</dbReference>
<evidence type="ECO:0000259" key="1">
    <source>
        <dbReference type="Pfam" id="PF15935"/>
    </source>
</evidence>
<feature type="domain" description="Bacterial toxin RNase RnlA/LsoA N-terminal repeated" evidence="1">
    <location>
        <begin position="98"/>
        <end position="171"/>
    </location>
</feature>
<evidence type="ECO:0000313" key="3">
    <source>
        <dbReference type="EMBL" id="UFP99735.1"/>
    </source>
</evidence>
<evidence type="ECO:0000313" key="4">
    <source>
        <dbReference type="Proteomes" id="UP001162907"/>
    </source>
</evidence>
<keyword evidence="4" id="KW-1185">Reference proteome</keyword>
<organism evidence="3 4">
    <name type="scientific">Pseudomonas fitomaticsae</name>
    <dbReference type="NCBI Taxonomy" id="2837969"/>
    <lineage>
        <taxon>Bacteria</taxon>
        <taxon>Pseudomonadati</taxon>
        <taxon>Pseudomonadota</taxon>
        <taxon>Gammaproteobacteria</taxon>
        <taxon>Pseudomonadales</taxon>
        <taxon>Pseudomonadaceae</taxon>
        <taxon>Pseudomonas</taxon>
    </lineage>
</organism>
<feature type="domain" description="Bacterial toxin RNase RnlA/LsoA DBD" evidence="2">
    <location>
        <begin position="190"/>
        <end position="310"/>
    </location>
</feature>
<dbReference type="InterPro" id="IPR043994">
    <property type="entry name" value="RnlA/LsoA-toxin_DBD"/>
</dbReference>
<protein>
    <submittedName>
        <fullName evidence="3">Type II toxin-antitoxin system RnlA family toxin</fullName>
    </submittedName>
</protein>
<evidence type="ECO:0000259" key="2">
    <source>
        <dbReference type="Pfam" id="PF19034"/>
    </source>
</evidence>
<accession>A0ABY3Q0Z7</accession>
<dbReference type="Proteomes" id="UP001162907">
    <property type="component" value="Chromosome"/>
</dbReference>
<dbReference type="EMBL" id="CP075567">
    <property type="protein sequence ID" value="UFP99735.1"/>
    <property type="molecule type" value="Genomic_DNA"/>
</dbReference>
<proteinExistence type="predicted"/>
<gene>
    <name evidence="3" type="ORF">KJY40_27635</name>
</gene>
<dbReference type="InterPro" id="IPR031845">
    <property type="entry name" value="RnlA_toxin_NRD"/>
</dbReference>
<sequence length="345" mass="39080">MASKNPYQDLHLNMTKVEGCLLTAGATEIVFDDQNARELKFSFLFENERTMLKFFPKIGGLYTIGKSAGLTAHFDIFADAVKKECCISNQIRLEFTTKLEDGQLASLFRFLESEKVNIEELNEEAHCKVFSLTGELGDKIRVKKFNNKSVQFQGRYLSTAILINDFLCNVLSIQDLLTKQIETFNIPVTKEQVSAELLDRIPVSHDSIHEQIRKQLACSLALSKIEIELEDYSAISFPALRALEGYLFEVLSRNFKPENSSKMGEYFEKRPDGTYGLTALHVKVCGEVTATVAGECYTYWHAERHGTFHMSTVLAATRTISFENARSICNRVYELIETGCRRLSS</sequence>
<dbReference type="Pfam" id="PF15935">
    <property type="entry name" value="RnlA_toxin"/>
    <property type="match status" value="1"/>
</dbReference>